<evidence type="ECO:0000313" key="1">
    <source>
        <dbReference type="EMBL" id="KAF9646037.1"/>
    </source>
</evidence>
<accession>A0ACB6Z929</accession>
<evidence type="ECO:0000313" key="2">
    <source>
        <dbReference type="Proteomes" id="UP000886501"/>
    </source>
</evidence>
<gene>
    <name evidence="1" type="ORF">BDM02DRAFT_3189162</name>
</gene>
<dbReference type="EMBL" id="MU118069">
    <property type="protein sequence ID" value="KAF9646037.1"/>
    <property type="molecule type" value="Genomic_DNA"/>
</dbReference>
<dbReference type="Proteomes" id="UP000886501">
    <property type="component" value="Unassembled WGS sequence"/>
</dbReference>
<protein>
    <submittedName>
        <fullName evidence="1">Uncharacterized protein</fullName>
    </submittedName>
</protein>
<reference evidence="1" key="1">
    <citation type="submission" date="2019-10" db="EMBL/GenBank/DDBJ databases">
        <authorList>
            <consortium name="DOE Joint Genome Institute"/>
            <person name="Kuo A."/>
            <person name="Miyauchi S."/>
            <person name="Kiss E."/>
            <person name="Drula E."/>
            <person name="Kohler A."/>
            <person name="Sanchez-Garcia M."/>
            <person name="Andreopoulos B."/>
            <person name="Barry K.W."/>
            <person name="Bonito G."/>
            <person name="Buee M."/>
            <person name="Carver A."/>
            <person name="Chen C."/>
            <person name="Cichocki N."/>
            <person name="Clum A."/>
            <person name="Culley D."/>
            <person name="Crous P.W."/>
            <person name="Fauchery L."/>
            <person name="Girlanda M."/>
            <person name="Hayes R."/>
            <person name="Keri Z."/>
            <person name="Labutti K."/>
            <person name="Lipzen A."/>
            <person name="Lombard V."/>
            <person name="Magnuson J."/>
            <person name="Maillard F."/>
            <person name="Morin E."/>
            <person name="Murat C."/>
            <person name="Nolan M."/>
            <person name="Ohm R."/>
            <person name="Pangilinan J."/>
            <person name="Pereira M."/>
            <person name="Perotto S."/>
            <person name="Peter M."/>
            <person name="Riley R."/>
            <person name="Sitrit Y."/>
            <person name="Stielow B."/>
            <person name="Szollosi G."/>
            <person name="Zifcakova L."/>
            <person name="Stursova M."/>
            <person name="Spatafora J.W."/>
            <person name="Tedersoo L."/>
            <person name="Vaario L.-M."/>
            <person name="Yamada A."/>
            <person name="Yan M."/>
            <person name="Wang P."/>
            <person name="Xu J."/>
            <person name="Bruns T."/>
            <person name="Baldrian P."/>
            <person name="Vilgalys R."/>
            <person name="Henrissat B."/>
            <person name="Grigoriev I.V."/>
            <person name="Hibbett D."/>
            <person name="Nagy L.G."/>
            <person name="Martin F.M."/>
        </authorList>
    </citation>
    <scope>NUCLEOTIDE SEQUENCE</scope>
    <source>
        <strain evidence="1">P2</strain>
    </source>
</reference>
<comment type="caution">
    <text evidence="1">The sequence shown here is derived from an EMBL/GenBank/DDBJ whole genome shotgun (WGS) entry which is preliminary data.</text>
</comment>
<reference evidence="1" key="2">
    <citation type="journal article" date="2020" name="Nat. Commun.">
        <title>Large-scale genome sequencing of mycorrhizal fungi provides insights into the early evolution of symbiotic traits.</title>
        <authorList>
            <person name="Miyauchi S."/>
            <person name="Kiss E."/>
            <person name="Kuo A."/>
            <person name="Drula E."/>
            <person name="Kohler A."/>
            <person name="Sanchez-Garcia M."/>
            <person name="Morin E."/>
            <person name="Andreopoulos B."/>
            <person name="Barry K.W."/>
            <person name="Bonito G."/>
            <person name="Buee M."/>
            <person name="Carver A."/>
            <person name="Chen C."/>
            <person name="Cichocki N."/>
            <person name="Clum A."/>
            <person name="Culley D."/>
            <person name="Crous P.W."/>
            <person name="Fauchery L."/>
            <person name="Girlanda M."/>
            <person name="Hayes R.D."/>
            <person name="Keri Z."/>
            <person name="LaButti K."/>
            <person name="Lipzen A."/>
            <person name="Lombard V."/>
            <person name="Magnuson J."/>
            <person name="Maillard F."/>
            <person name="Murat C."/>
            <person name="Nolan M."/>
            <person name="Ohm R.A."/>
            <person name="Pangilinan J."/>
            <person name="Pereira M.F."/>
            <person name="Perotto S."/>
            <person name="Peter M."/>
            <person name="Pfister S."/>
            <person name="Riley R."/>
            <person name="Sitrit Y."/>
            <person name="Stielow J.B."/>
            <person name="Szollosi G."/>
            <person name="Zifcakova L."/>
            <person name="Stursova M."/>
            <person name="Spatafora J.W."/>
            <person name="Tedersoo L."/>
            <person name="Vaario L.M."/>
            <person name="Yamada A."/>
            <person name="Yan M."/>
            <person name="Wang P."/>
            <person name="Xu J."/>
            <person name="Bruns T."/>
            <person name="Baldrian P."/>
            <person name="Vilgalys R."/>
            <person name="Dunand C."/>
            <person name="Henrissat B."/>
            <person name="Grigoriev I.V."/>
            <person name="Hibbett D."/>
            <person name="Nagy L.G."/>
            <person name="Martin F.M."/>
        </authorList>
    </citation>
    <scope>NUCLEOTIDE SEQUENCE</scope>
    <source>
        <strain evidence="1">P2</strain>
    </source>
</reference>
<sequence>MSMPTHSQDFKLNRSLLNPKFEGYRFNPLHQDDLTRRYGLQYKPSQTNTSVAHSTQPMSFQEVQSRITHNHLTIRPNSAFGAYVDSDHRVIRVNIDPTTLQPTFSVIAELPQSIQSSGTNDSRRVEYPSSTFANPNTLLVADGQGTLYSFLLSEHPISAKLLGSYELRPASASQSLPFRIHTTGQTSPDSVTLVLSSRSYAVKPQEDPKQRPHIEFDLWGVEIPLTFAENDEIQTLNCLWHRTGREVPVYSIFHDSPPSFHIFGGSLYTEPEKSTIQPYTPAPDDIAPIPRAGENLDAETIPKPPPYSWTQTSDSVTMAFPLPSTTPKSAIKVTFTPKTLNLFISGASSESDSSPIPLPRYIAKSFWDGIQTSTSFWTWDKTGEKSFGILTLHLDKQHEGTRWSQVFAPHQTPLGESELEVTETLDPSELYSIREALEKYTSSLSEDGSGLGLGQGVPSLGKGEIDEELDSSVGREVFLTRIPISTPQVQNGKDLMDRSPSVTLLSTPLPGSTKPGDSPTLISKSDIDGLYHTLTPIKTPDEGDDSTWTHTSTFPALSFVLASKQDVRFTHHISDRLVLAFESGSRGLGFNIYIYQATPTRSAQWAKQSVVRVGDAETGPLLGVGALTLEVEGGKKVVMLCLCENEVVVVQDIPMSAL</sequence>
<organism evidence="1 2">
    <name type="scientific">Thelephora ganbajun</name>
    <name type="common">Ganba fungus</name>
    <dbReference type="NCBI Taxonomy" id="370292"/>
    <lineage>
        <taxon>Eukaryota</taxon>
        <taxon>Fungi</taxon>
        <taxon>Dikarya</taxon>
        <taxon>Basidiomycota</taxon>
        <taxon>Agaricomycotina</taxon>
        <taxon>Agaricomycetes</taxon>
        <taxon>Thelephorales</taxon>
        <taxon>Thelephoraceae</taxon>
        <taxon>Thelephora</taxon>
    </lineage>
</organism>
<name>A0ACB6Z929_THEGA</name>
<proteinExistence type="predicted"/>
<keyword evidence="2" id="KW-1185">Reference proteome</keyword>